<dbReference type="GO" id="GO:0005524">
    <property type="term" value="F:ATP binding"/>
    <property type="evidence" value="ECO:0007669"/>
    <property type="project" value="UniProtKB-KW"/>
</dbReference>
<reference evidence="7" key="2">
    <citation type="journal article" date="2021" name="PeerJ">
        <title>Extensive microbial diversity within the chicken gut microbiome revealed by metagenomics and culture.</title>
        <authorList>
            <person name="Gilroy R."/>
            <person name="Ravi A."/>
            <person name="Getino M."/>
            <person name="Pursley I."/>
            <person name="Horton D.L."/>
            <person name="Alikhan N.F."/>
            <person name="Baker D."/>
            <person name="Gharbi K."/>
            <person name="Hall N."/>
            <person name="Watson M."/>
            <person name="Adriaenssens E.M."/>
            <person name="Foster-Nyarko E."/>
            <person name="Jarju S."/>
            <person name="Secka A."/>
            <person name="Antonio M."/>
            <person name="Oren A."/>
            <person name="Chaudhuri R.R."/>
            <person name="La Ragione R."/>
            <person name="Hildebrand F."/>
            <person name="Pallen M.J."/>
        </authorList>
    </citation>
    <scope>NUCLEOTIDE SEQUENCE</scope>
    <source>
        <strain evidence="7">ChiSxjej1B13-7041</strain>
    </source>
</reference>
<dbReference type="PANTHER" id="PTHR43820:SF4">
    <property type="entry name" value="HIGH-AFFINITY BRANCHED-CHAIN AMINO ACID TRANSPORT ATP-BINDING PROTEIN LIVF"/>
    <property type="match status" value="1"/>
</dbReference>
<dbReference type="GO" id="GO:0015658">
    <property type="term" value="F:branched-chain amino acid transmembrane transporter activity"/>
    <property type="evidence" value="ECO:0007669"/>
    <property type="project" value="InterPro"/>
</dbReference>
<comment type="similarity">
    <text evidence="1">Belongs to the ABC transporter superfamily.</text>
</comment>
<dbReference type="InterPro" id="IPR017871">
    <property type="entry name" value="ABC_transporter-like_CS"/>
</dbReference>
<dbReference type="InterPro" id="IPR052156">
    <property type="entry name" value="BCAA_Transport_ATP-bd_LivF"/>
</dbReference>
<dbReference type="PROSITE" id="PS50893">
    <property type="entry name" value="ABC_TRANSPORTER_2"/>
    <property type="match status" value="1"/>
</dbReference>
<dbReference type="InterPro" id="IPR030660">
    <property type="entry name" value="ABC_branched_ATPase_LivF/BraG"/>
</dbReference>
<gene>
    <name evidence="7" type="ORF">IAB98_13240</name>
</gene>
<accession>A0A9D1EMG7</accession>
<dbReference type="InterPro" id="IPR003593">
    <property type="entry name" value="AAA+_ATPase"/>
</dbReference>
<dbReference type="PANTHER" id="PTHR43820">
    <property type="entry name" value="HIGH-AFFINITY BRANCHED-CHAIN AMINO ACID TRANSPORT ATP-BINDING PROTEIN LIVF"/>
    <property type="match status" value="1"/>
</dbReference>
<dbReference type="Proteomes" id="UP000886841">
    <property type="component" value="Unassembled WGS sequence"/>
</dbReference>
<evidence type="ECO:0000256" key="2">
    <source>
        <dbReference type="ARBA" id="ARBA00022448"/>
    </source>
</evidence>
<evidence type="ECO:0000313" key="8">
    <source>
        <dbReference type="Proteomes" id="UP000886841"/>
    </source>
</evidence>
<evidence type="ECO:0000256" key="5">
    <source>
        <dbReference type="ARBA" id="ARBA00022970"/>
    </source>
</evidence>
<dbReference type="GO" id="GO:0016887">
    <property type="term" value="F:ATP hydrolysis activity"/>
    <property type="evidence" value="ECO:0007669"/>
    <property type="project" value="InterPro"/>
</dbReference>
<keyword evidence="2" id="KW-0813">Transport</keyword>
<evidence type="ECO:0000256" key="1">
    <source>
        <dbReference type="ARBA" id="ARBA00005417"/>
    </source>
</evidence>
<dbReference type="EMBL" id="DVHU01000116">
    <property type="protein sequence ID" value="HIR94372.1"/>
    <property type="molecule type" value="Genomic_DNA"/>
</dbReference>
<evidence type="ECO:0000313" key="7">
    <source>
        <dbReference type="EMBL" id="HIR94372.1"/>
    </source>
</evidence>
<keyword evidence="3" id="KW-0547">Nucleotide-binding</keyword>
<keyword evidence="5" id="KW-0029">Amino-acid transport</keyword>
<name>A0A9D1EMG7_9FIRM</name>
<dbReference type="PROSITE" id="PS00211">
    <property type="entry name" value="ABC_TRANSPORTER_1"/>
    <property type="match status" value="1"/>
</dbReference>
<dbReference type="PIRSF" id="PIRSF039137">
    <property type="entry name" value="ABC_branched_ATPase"/>
    <property type="match status" value="1"/>
</dbReference>
<dbReference type="Pfam" id="PF00005">
    <property type="entry name" value="ABC_tran"/>
    <property type="match status" value="1"/>
</dbReference>
<proteinExistence type="inferred from homology"/>
<dbReference type="CDD" id="cd03224">
    <property type="entry name" value="ABC_TM1139_LivF_branched"/>
    <property type="match status" value="1"/>
</dbReference>
<dbReference type="Gene3D" id="3.40.50.300">
    <property type="entry name" value="P-loop containing nucleotide triphosphate hydrolases"/>
    <property type="match status" value="1"/>
</dbReference>
<evidence type="ECO:0000256" key="4">
    <source>
        <dbReference type="ARBA" id="ARBA00022840"/>
    </source>
</evidence>
<dbReference type="GO" id="GO:0015807">
    <property type="term" value="P:L-amino acid transport"/>
    <property type="evidence" value="ECO:0007669"/>
    <property type="project" value="TreeGrafter"/>
</dbReference>
<protein>
    <submittedName>
        <fullName evidence="7">ABC transporter ATP-binding protein</fullName>
    </submittedName>
</protein>
<dbReference type="InterPro" id="IPR003439">
    <property type="entry name" value="ABC_transporter-like_ATP-bd"/>
</dbReference>
<feature type="domain" description="ABC transporter" evidence="6">
    <location>
        <begin position="2"/>
        <end position="233"/>
    </location>
</feature>
<dbReference type="SUPFAM" id="SSF52540">
    <property type="entry name" value="P-loop containing nucleoside triphosphate hydrolases"/>
    <property type="match status" value="1"/>
</dbReference>
<dbReference type="SMART" id="SM00382">
    <property type="entry name" value="AAA"/>
    <property type="match status" value="1"/>
</dbReference>
<reference evidence="7" key="1">
    <citation type="submission" date="2020-10" db="EMBL/GenBank/DDBJ databases">
        <authorList>
            <person name="Gilroy R."/>
        </authorList>
    </citation>
    <scope>NUCLEOTIDE SEQUENCE</scope>
    <source>
        <strain evidence="7">ChiSxjej1B13-7041</strain>
    </source>
</reference>
<evidence type="ECO:0000259" key="6">
    <source>
        <dbReference type="PROSITE" id="PS50893"/>
    </source>
</evidence>
<comment type="caution">
    <text evidence="7">The sequence shown here is derived from an EMBL/GenBank/DDBJ whole genome shotgun (WGS) entry which is preliminary data.</text>
</comment>
<dbReference type="InterPro" id="IPR027417">
    <property type="entry name" value="P-loop_NTPase"/>
</dbReference>
<dbReference type="AlphaFoldDB" id="A0A9D1EMG7"/>
<keyword evidence="4 7" id="KW-0067">ATP-binding</keyword>
<organism evidence="7 8">
    <name type="scientific">Candidatus Egerieimonas intestinavium</name>
    <dbReference type="NCBI Taxonomy" id="2840777"/>
    <lineage>
        <taxon>Bacteria</taxon>
        <taxon>Bacillati</taxon>
        <taxon>Bacillota</taxon>
        <taxon>Clostridia</taxon>
        <taxon>Lachnospirales</taxon>
        <taxon>Lachnospiraceae</taxon>
        <taxon>Lachnospiraceae incertae sedis</taxon>
        <taxon>Candidatus Egerieimonas</taxon>
    </lineage>
</organism>
<evidence type="ECO:0000256" key="3">
    <source>
        <dbReference type="ARBA" id="ARBA00022741"/>
    </source>
</evidence>
<sequence length="233" mass="26076">MLEVKNLVVKYGQISALNGISLDVEEGKLTCLLGANGAGKSTLVKTLSGLMKPFKGEILFNGENIAGLPTHEIFKRGIIQCPEGRRIFPRQTVYENLKMGAYNRKDNEIQSDIEKYYQQFPILKERRNQKAGLLSGGEQQMLAICRALMGRPKFLLLDEPSMGLAPKIVKEVFETISQIKRQGITILLIEQNAKQALRIADYGYVLDVGHITMHDSAEKLFQNETLQKAYFGG</sequence>